<dbReference type="PROSITE" id="PS01117">
    <property type="entry name" value="HTH_MARR_1"/>
    <property type="match status" value="1"/>
</dbReference>
<dbReference type="Gene3D" id="1.10.10.10">
    <property type="entry name" value="Winged helix-like DNA-binding domain superfamily/Winged helix DNA-binding domain"/>
    <property type="match status" value="1"/>
</dbReference>
<dbReference type="PANTHER" id="PTHR42756:SF1">
    <property type="entry name" value="TRANSCRIPTIONAL REPRESSOR OF EMRAB OPERON"/>
    <property type="match status" value="1"/>
</dbReference>
<dbReference type="InterPro" id="IPR036390">
    <property type="entry name" value="WH_DNA-bd_sf"/>
</dbReference>
<organism evidence="5">
    <name type="scientific">bioreactor metagenome</name>
    <dbReference type="NCBI Taxonomy" id="1076179"/>
    <lineage>
        <taxon>unclassified sequences</taxon>
        <taxon>metagenomes</taxon>
        <taxon>ecological metagenomes</taxon>
    </lineage>
</organism>
<evidence type="ECO:0000256" key="3">
    <source>
        <dbReference type="ARBA" id="ARBA00023163"/>
    </source>
</evidence>
<dbReference type="Pfam" id="PF01047">
    <property type="entry name" value="MarR"/>
    <property type="match status" value="1"/>
</dbReference>
<accession>A0A644WXL8</accession>
<dbReference type="PROSITE" id="PS50995">
    <property type="entry name" value="HTH_MARR_2"/>
    <property type="match status" value="1"/>
</dbReference>
<keyword evidence="1" id="KW-0805">Transcription regulation</keyword>
<protein>
    <submittedName>
        <fullName evidence="5">Transcriptional regulator SlyA</fullName>
    </submittedName>
</protein>
<keyword evidence="2" id="KW-0238">DNA-binding</keyword>
<dbReference type="SUPFAM" id="SSF46785">
    <property type="entry name" value="Winged helix' DNA-binding domain"/>
    <property type="match status" value="1"/>
</dbReference>
<gene>
    <name evidence="5" type="primary">slyA_17</name>
    <name evidence="5" type="ORF">SDC9_54862</name>
</gene>
<reference evidence="5" key="1">
    <citation type="submission" date="2019-08" db="EMBL/GenBank/DDBJ databases">
        <authorList>
            <person name="Kucharzyk K."/>
            <person name="Murdoch R.W."/>
            <person name="Higgins S."/>
            <person name="Loffler F."/>
        </authorList>
    </citation>
    <scope>NUCLEOTIDE SEQUENCE</scope>
</reference>
<dbReference type="SMART" id="SM00347">
    <property type="entry name" value="HTH_MARR"/>
    <property type="match status" value="1"/>
</dbReference>
<dbReference type="PANTHER" id="PTHR42756">
    <property type="entry name" value="TRANSCRIPTIONAL REGULATOR, MARR"/>
    <property type="match status" value="1"/>
</dbReference>
<dbReference type="AlphaFoldDB" id="A0A644WXL8"/>
<dbReference type="InterPro" id="IPR036388">
    <property type="entry name" value="WH-like_DNA-bd_sf"/>
</dbReference>
<evidence type="ECO:0000256" key="2">
    <source>
        <dbReference type="ARBA" id="ARBA00023125"/>
    </source>
</evidence>
<evidence type="ECO:0000256" key="1">
    <source>
        <dbReference type="ARBA" id="ARBA00023015"/>
    </source>
</evidence>
<evidence type="ECO:0000259" key="4">
    <source>
        <dbReference type="PROSITE" id="PS50995"/>
    </source>
</evidence>
<feature type="domain" description="HTH marR-type" evidence="4">
    <location>
        <begin position="1"/>
        <end position="138"/>
    </location>
</feature>
<dbReference type="InterPro" id="IPR023187">
    <property type="entry name" value="Tscrpt_reg_MarR-type_CS"/>
</dbReference>
<sequence length="142" mass="16507">MFFNLNKCVGHITENAIKQISEAFGRRLQNSGITRIQWIALYYVKTNKRISQRELSILMNVKDSSAGRLIDRLERDGFIERERDNSDRRVVYIQLSEAGDKLISDLMPIGIKFNEDLVSGIDENELIIYEKVLQKMILNTKK</sequence>
<dbReference type="EMBL" id="VSSQ01001462">
    <property type="protein sequence ID" value="MPM08549.1"/>
    <property type="molecule type" value="Genomic_DNA"/>
</dbReference>
<name>A0A644WXL8_9ZZZZ</name>
<dbReference type="GO" id="GO:0003677">
    <property type="term" value="F:DNA binding"/>
    <property type="evidence" value="ECO:0007669"/>
    <property type="project" value="UniProtKB-KW"/>
</dbReference>
<proteinExistence type="predicted"/>
<dbReference type="InterPro" id="IPR000835">
    <property type="entry name" value="HTH_MarR-typ"/>
</dbReference>
<evidence type="ECO:0000313" key="5">
    <source>
        <dbReference type="EMBL" id="MPM08549.1"/>
    </source>
</evidence>
<comment type="caution">
    <text evidence="5">The sequence shown here is derived from an EMBL/GenBank/DDBJ whole genome shotgun (WGS) entry which is preliminary data.</text>
</comment>
<dbReference type="GO" id="GO:0003700">
    <property type="term" value="F:DNA-binding transcription factor activity"/>
    <property type="evidence" value="ECO:0007669"/>
    <property type="project" value="InterPro"/>
</dbReference>
<dbReference type="PRINTS" id="PR00598">
    <property type="entry name" value="HTHMARR"/>
</dbReference>
<keyword evidence="3" id="KW-0804">Transcription</keyword>